<sequence>MSPHRDHLLRRHPLRLAMPASPSSSKFRAPPSPASATSQSDLAPHPISDDFAQTGRGTGGTDPSPSQRPHVLPEEPKVDRTQADAAPALPVITLVEDESTIERPASWTGTAEEGPRNGRISVNAGKSRASLIDRAIPSVSDDVQQDLPSRTLLESLESLPATLDTLALLEESKTMASEDSERISHITGASAYASLSPSAVDSPVLPSLDLQAPLEPDTPRISPKVSKISALLLETEHGSELLLETSEHGTSPSASGGEADVPELVLGSPAPKSGYDTSATRHSATTDLPSPVPGPAASVGDIEADRDDDVHSVYLPVLDLLRMFVPIPNIRFRFILKFLLMWWLF</sequence>
<gene>
    <name evidence="2" type="ORF">PYCCODRAFT_72588</name>
</gene>
<protein>
    <submittedName>
        <fullName evidence="2">Uncharacterized protein</fullName>
    </submittedName>
</protein>
<dbReference type="EMBL" id="KZ084095">
    <property type="protein sequence ID" value="OSD04801.1"/>
    <property type="molecule type" value="Genomic_DNA"/>
</dbReference>
<feature type="region of interest" description="Disordered" evidence="1">
    <location>
        <begin position="245"/>
        <end position="295"/>
    </location>
</feature>
<accession>A0A1Y2IX65</accession>
<dbReference type="OrthoDB" id="10565394at2759"/>
<organism evidence="2 3">
    <name type="scientific">Trametes coccinea (strain BRFM310)</name>
    <name type="common">Pycnoporus coccineus</name>
    <dbReference type="NCBI Taxonomy" id="1353009"/>
    <lineage>
        <taxon>Eukaryota</taxon>
        <taxon>Fungi</taxon>
        <taxon>Dikarya</taxon>
        <taxon>Basidiomycota</taxon>
        <taxon>Agaricomycotina</taxon>
        <taxon>Agaricomycetes</taxon>
        <taxon>Polyporales</taxon>
        <taxon>Polyporaceae</taxon>
        <taxon>Trametes</taxon>
    </lineage>
</organism>
<name>A0A1Y2IX65_TRAC3</name>
<proteinExistence type="predicted"/>
<reference evidence="2 3" key="1">
    <citation type="journal article" date="2015" name="Biotechnol. Biofuels">
        <title>Enhanced degradation of softwood versus hardwood by the white-rot fungus Pycnoporus coccineus.</title>
        <authorList>
            <person name="Couturier M."/>
            <person name="Navarro D."/>
            <person name="Chevret D."/>
            <person name="Henrissat B."/>
            <person name="Piumi F."/>
            <person name="Ruiz-Duenas F.J."/>
            <person name="Martinez A.T."/>
            <person name="Grigoriev I.V."/>
            <person name="Riley R."/>
            <person name="Lipzen A."/>
            <person name="Berrin J.G."/>
            <person name="Master E.R."/>
            <person name="Rosso M.N."/>
        </authorList>
    </citation>
    <scope>NUCLEOTIDE SEQUENCE [LARGE SCALE GENOMIC DNA]</scope>
    <source>
        <strain evidence="2 3">BRFM310</strain>
    </source>
</reference>
<feature type="compositionally biased region" description="Polar residues" evidence="1">
    <location>
        <begin position="275"/>
        <end position="288"/>
    </location>
</feature>
<evidence type="ECO:0000313" key="2">
    <source>
        <dbReference type="EMBL" id="OSD04801.1"/>
    </source>
</evidence>
<feature type="compositionally biased region" description="Basic and acidic residues" evidence="1">
    <location>
        <begin position="71"/>
        <end position="82"/>
    </location>
</feature>
<evidence type="ECO:0000256" key="1">
    <source>
        <dbReference type="SAM" id="MobiDB-lite"/>
    </source>
</evidence>
<evidence type="ECO:0000313" key="3">
    <source>
        <dbReference type="Proteomes" id="UP000193067"/>
    </source>
</evidence>
<dbReference type="Proteomes" id="UP000193067">
    <property type="component" value="Unassembled WGS sequence"/>
</dbReference>
<dbReference type="AlphaFoldDB" id="A0A1Y2IX65"/>
<keyword evidence="3" id="KW-1185">Reference proteome</keyword>
<feature type="region of interest" description="Disordered" evidence="1">
    <location>
        <begin position="1"/>
        <end position="124"/>
    </location>
</feature>